<feature type="compositionally biased region" description="Acidic residues" evidence="8">
    <location>
        <begin position="416"/>
        <end position="427"/>
    </location>
</feature>
<protein>
    <recommendedName>
        <fullName evidence="9">HIT-type domain-containing protein</fullName>
    </recommendedName>
</protein>
<sequence length="427" mass="48645">MSPSKMDEQNSKTKEKGEAILLCEECKEKTSKYRCPGCSIRTCSLPCVKSHKQRTGCSGKRSLTHFVPLSRFDDTILLSDYNLLEETKRVADSAERLRGKLCGPASGYPYFKLPYYLRSLKNAAASRRTKVLFLPTGMTKRENNQTRYDQRKKLISWTIEWRFHSTDVVLFDHRVHEDTTLCSVIEKHLKLGPWNHQLRQFCEEKLDCLKFFIRKYLKGPKSPFRELDIKAPIRQQLSDVVLLEYPIIYVFLPSHSYDFEVVKDSQPVARRPMLTDSVSNVYASPKGVPFRVEEIEEDVSTSDTRVLDLMKPVKSNPGPRISNQDRMSEKASNNSDSPSFSRTAAGNGSFFSSKADEPGASEDMLFDFDQDLIDAYSDLIGEINPDDFLDFGSIFDKEAGVQERGDFTSSSGGYFVEEELEEGEIAE</sequence>
<proteinExistence type="inferred from homology"/>
<evidence type="ECO:0000256" key="7">
    <source>
        <dbReference type="PROSITE-ProRule" id="PRU00453"/>
    </source>
</evidence>
<dbReference type="PANTHER" id="PTHR13483">
    <property type="entry name" value="BOX C_D SNORNA PROTEIN 1-RELATED"/>
    <property type="match status" value="1"/>
</dbReference>
<comment type="function">
    <text evidence="5">Required for box C/D snoRNAs accumulation involved in snoRNA processing, snoRNA transport to the nucleolus and ribosome biogenesis.</text>
</comment>
<keyword evidence="4" id="KW-0862">Zinc</keyword>
<organism evidence="10 11">
    <name type="scientific">Xanthoceras sorbifolium</name>
    <dbReference type="NCBI Taxonomy" id="99658"/>
    <lineage>
        <taxon>Eukaryota</taxon>
        <taxon>Viridiplantae</taxon>
        <taxon>Streptophyta</taxon>
        <taxon>Embryophyta</taxon>
        <taxon>Tracheophyta</taxon>
        <taxon>Spermatophyta</taxon>
        <taxon>Magnoliopsida</taxon>
        <taxon>eudicotyledons</taxon>
        <taxon>Gunneridae</taxon>
        <taxon>Pentapetalae</taxon>
        <taxon>rosids</taxon>
        <taxon>malvids</taxon>
        <taxon>Sapindales</taxon>
        <taxon>Sapindaceae</taxon>
        <taxon>Xanthoceroideae</taxon>
        <taxon>Xanthoceras</taxon>
    </lineage>
</organism>
<evidence type="ECO:0000256" key="6">
    <source>
        <dbReference type="ARBA" id="ARBA00049654"/>
    </source>
</evidence>
<keyword evidence="3 7" id="KW-0863">Zinc-finger</keyword>
<feature type="compositionally biased region" description="Polar residues" evidence="8">
    <location>
        <begin position="321"/>
        <end position="352"/>
    </location>
</feature>
<dbReference type="InterPro" id="IPR007529">
    <property type="entry name" value="Znf_HIT"/>
</dbReference>
<evidence type="ECO:0000256" key="4">
    <source>
        <dbReference type="ARBA" id="ARBA00022833"/>
    </source>
</evidence>
<keyword evidence="2" id="KW-0479">Metal-binding</keyword>
<evidence type="ECO:0000256" key="2">
    <source>
        <dbReference type="ARBA" id="ARBA00022723"/>
    </source>
</evidence>
<gene>
    <name evidence="10" type="ORF">JRO89_XS05G0163500</name>
</gene>
<evidence type="ECO:0000259" key="9">
    <source>
        <dbReference type="PROSITE" id="PS51083"/>
    </source>
</evidence>
<dbReference type="PROSITE" id="PS51083">
    <property type="entry name" value="ZF_HIT"/>
    <property type="match status" value="1"/>
</dbReference>
<dbReference type="CDD" id="cd23023">
    <property type="entry name" value="zf-HIT_BCD1"/>
    <property type="match status" value="1"/>
</dbReference>
<dbReference type="SUPFAM" id="SSF144232">
    <property type="entry name" value="HIT/MYND zinc finger-like"/>
    <property type="match status" value="1"/>
</dbReference>
<dbReference type="Pfam" id="PF25790">
    <property type="entry name" value="BCD1"/>
    <property type="match status" value="1"/>
</dbReference>
<dbReference type="InterPro" id="IPR051639">
    <property type="entry name" value="BCD1"/>
</dbReference>
<reference evidence="10 11" key="1">
    <citation type="submission" date="2021-02" db="EMBL/GenBank/DDBJ databases">
        <title>Plant Genome Project.</title>
        <authorList>
            <person name="Zhang R.-G."/>
        </authorList>
    </citation>
    <scope>NUCLEOTIDE SEQUENCE [LARGE SCALE GENOMIC DNA]</scope>
    <source>
        <tissue evidence="10">Leaves</tissue>
    </source>
</reference>
<accession>A0ABQ8I267</accession>
<evidence type="ECO:0000256" key="5">
    <source>
        <dbReference type="ARBA" id="ARBA00049598"/>
    </source>
</evidence>
<evidence type="ECO:0000313" key="11">
    <source>
        <dbReference type="Proteomes" id="UP000827721"/>
    </source>
</evidence>
<evidence type="ECO:0000256" key="8">
    <source>
        <dbReference type="SAM" id="MobiDB-lite"/>
    </source>
</evidence>
<comment type="caution">
    <text evidence="10">The sequence shown here is derived from an EMBL/GenBank/DDBJ whole genome shotgun (WGS) entry which is preliminary data.</text>
</comment>
<feature type="domain" description="HIT-type" evidence="9">
    <location>
        <begin position="23"/>
        <end position="57"/>
    </location>
</feature>
<keyword evidence="11" id="KW-1185">Reference proteome</keyword>
<name>A0ABQ8I267_9ROSI</name>
<comment type="similarity">
    <text evidence="6">Belongs to the BCD1 family.</text>
</comment>
<dbReference type="EMBL" id="JAFEMO010000005">
    <property type="protein sequence ID" value="KAH7570705.1"/>
    <property type="molecule type" value="Genomic_DNA"/>
</dbReference>
<evidence type="ECO:0000256" key="1">
    <source>
        <dbReference type="ARBA" id="ARBA00022553"/>
    </source>
</evidence>
<dbReference type="Gene3D" id="3.30.60.190">
    <property type="match status" value="1"/>
</dbReference>
<dbReference type="InterPro" id="IPR057721">
    <property type="entry name" value="BCD1_alpha/beta"/>
</dbReference>
<evidence type="ECO:0000313" key="10">
    <source>
        <dbReference type="EMBL" id="KAH7570705.1"/>
    </source>
</evidence>
<evidence type="ECO:0000256" key="3">
    <source>
        <dbReference type="ARBA" id="ARBA00022771"/>
    </source>
</evidence>
<feature type="region of interest" description="Disordered" evidence="8">
    <location>
        <begin position="402"/>
        <end position="427"/>
    </location>
</feature>
<feature type="region of interest" description="Disordered" evidence="8">
    <location>
        <begin position="306"/>
        <end position="356"/>
    </location>
</feature>
<dbReference type="Pfam" id="PF04438">
    <property type="entry name" value="zf-HIT"/>
    <property type="match status" value="1"/>
</dbReference>
<keyword evidence="1" id="KW-0597">Phosphoprotein</keyword>
<dbReference type="PANTHER" id="PTHR13483:SF3">
    <property type="entry name" value="BOX C_D SNORNA PROTEIN 1"/>
    <property type="match status" value="1"/>
</dbReference>
<dbReference type="Proteomes" id="UP000827721">
    <property type="component" value="Unassembled WGS sequence"/>
</dbReference>